<dbReference type="Pfam" id="PF09394">
    <property type="entry name" value="Inhibitor_I42"/>
    <property type="match status" value="1"/>
</dbReference>
<keyword evidence="1" id="KW-0646">Protease inhibitor</keyword>
<evidence type="ECO:0000256" key="1">
    <source>
        <dbReference type="ARBA" id="ARBA00022690"/>
    </source>
</evidence>
<dbReference type="PANTHER" id="PTHR36530:SF1">
    <property type="entry name" value="AMOEBIASIN-1"/>
    <property type="match status" value="1"/>
</dbReference>
<feature type="domain" description="Proteinase inhibitor I42 chagasin" evidence="3">
    <location>
        <begin position="3"/>
        <end position="93"/>
    </location>
</feature>
<dbReference type="Proteomes" id="UP000032233">
    <property type="component" value="Unassembled WGS sequence"/>
</dbReference>
<dbReference type="PANTHER" id="PTHR36530">
    <property type="entry name" value="INHIBITOR OF CYSTEINE PEPTIDASE"/>
    <property type="match status" value="1"/>
</dbReference>
<evidence type="ECO:0000256" key="2">
    <source>
        <dbReference type="ARBA" id="ARBA00022704"/>
    </source>
</evidence>
<dbReference type="InParanoid" id="A0A0D2J5Y1"/>
<accession>A0A0D2J5Y1</accession>
<organism evidence="4 5">
    <name type="scientific">Dethiosulfatarculus sandiegensis</name>
    <dbReference type="NCBI Taxonomy" id="1429043"/>
    <lineage>
        <taxon>Bacteria</taxon>
        <taxon>Pseudomonadati</taxon>
        <taxon>Thermodesulfobacteriota</taxon>
        <taxon>Desulfarculia</taxon>
        <taxon>Desulfarculales</taxon>
        <taxon>Desulfarculaceae</taxon>
        <taxon>Dethiosulfatarculus</taxon>
    </lineage>
</organism>
<dbReference type="InterPro" id="IPR018990">
    <property type="entry name" value="Prot_inh_I42_chagasin"/>
</dbReference>
<dbReference type="STRING" id="1429043.X474_25745"/>
<name>A0A0D2J5Y1_9BACT</name>
<dbReference type="InterPro" id="IPR036331">
    <property type="entry name" value="Chagasin-like_sf"/>
</dbReference>
<dbReference type="Gene3D" id="2.60.40.2020">
    <property type="match status" value="1"/>
</dbReference>
<sequence length="96" mass="10860">MKVKAGEEFTISLKANPTTGYGWQLVSPLDPNLLKLMGSRFERKPSQQKLMGAGGHTVWTFKALGPGKADLLFHYQRPWEKDQEPARRKSFTVVID</sequence>
<evidence type="ECO:0000313" key="4">
    <source>
        <dbReference type="EMBL" id="KIX11116.1"/>
    </source>
</evidence>
<evidence type="ECO:0000259" key="3">
    <source>
        <dbReference type="Pfam" id="PF09394"/>
    </source>
</evidence>
<dbReference type="GO" id="GO:0004869">
    <property type="term" value="F:cysteine-type endopeptidase inhibitor activity"/>
    <property type="evidence" value="ECO:0007669"/>
    <property type="project" value="UniProtKB-KW"/>
</dbReference>
<dbReference type="AlphaFoldDB" id="A0A0D2J5Y1"/>
<reference evidence="4 5" key="1">
    <citation type="submission" date="2013-11" db="EMBL/GenBank/DDBJ databases">
        <title>Metagenomic analysis of a methanogenic consortium involved in long chain n-alkane degradation.</title>
        <authorList>
            <person name="Davidova I.A."/>
            <person name="Callaghan A.V."/>
            <person name="Wawrik B."/>
            <person name="Pruitt S."/>
            <person name="Marks C."/>
            <person name="Duncan K.E."/>
            <person name="Suflita J.M."/>
        </authorList>
    </citation>
    <scope>NUCLEOTIDE SEQUENCE [LARGE SCALE GENOMIC DNA]</scope>
    <source>
        <strain evidence="4 5">SPR</strain>
    </source>
</reference>
<keyword evidence="2" id="KW-0789">Thiol protease inhibitor</keyword>
<keyword evidence="5" id="KW-1185">Reference proteome</keyword>
<comment type="caution">
    <text evidence="4">The sequence shown here is derived from an EMBL/GenBank/DDBJ whole genome shotgun (WGS) entry which is preliminary data.</text>
</comment>
<gene>
    <name evidence="4" type="ORF">X474_25745</name>
</gene>
<protein>
    <recommendedName>
        <fullName evidence="3">Proteinase inhibitor I42 chagasin domain-containing protein</fullName>
    </recommendedName>
</protein>
<dbReference type="EMBL" id="AZAC01000067">
    <property type="protein sequence ID" value="KIX11116.1"/>
    <property type="molecule type" value="Genomic_DNA"/>
</dbReference>
<evidence type="ECO:0000313" key="5">
    <source>
        <dbReference type="Proteomes" id="UP000032233"/>
    </source>
</evidence>
<dbReference type="SUPFAM" id="SSF141066">
    <property type="entry name" value="ICP-like"/>
    <property type="match status" value="1"/>
</dbReference>
<dbReference type="InterPro" id="IPR052781">
    <property type="entry name" value="Cys_protease_inhibitor_I42"/>
</dbReference>
<proteinExistence type="predicted"/>